<proteinExistence type="inferred from homology"/>
<evidence type="ECO:0000313" key="6">
    <source>
        <dbReference type="Proteomes" id="UP000031184"/>
    </source>
</evidence>
<comment type="similarity">
    <text evidence="4">Belongs to the YmdB-like family.</text>
</comment>
<comment type="caution">
    <text evidence="5">The sequence shown here is derived from an EMBL/GenBank/DDBJ whole genome shotgun (WGS) entry which is preliminary data.</text>
</comment>
<dbReference type="SUPFAM" id="SSF56300">
    <property type="entry name" value="Metallo-dependent phosphatases"/>
    <property type="match status" value="1"/>
</dbReference>
<dbReference type="PATRIC" id="fig|1226633.4.peg.596"/>
<dbReference type="PANTHER" id="PTHR36303">
    <property type="entry name" value="2',3'-CYCLIC-NUCLEOTIDE 2'-PHOSPHODIESTERASE"/>
    <property type="match status" value="1"/>
</dbReference>
<dbReference type="Gene3D" id="3.60.21.10">
    <property type="match status" value="1"/>
</dbReference>
<keyword evidence="3" id="KW-0408">Iron</keyword>
<evidence type="ECO:0000256" key="2">
    <source>
        <dbReference type="ARBA" id="ARBA00022801"/>
    </source>
</evidence>
<dbReference type="PIRSF" id="PIRSF004789">
    <property type="entry name" value="DR1281"/>
    <property type="match status" value="1"/>
</dbReference>
<dbReference type="AlphaFoldDB" id="A0A017H554"/>
<evidence type="ECO:0000256" key="1">
    <source>
        <dbReference type="ARBA" id="ARBA00022723"/>
    </source>
</evidence>
<sequence>MKKKKERIEMKILVVGDIVGRPGRKTLKSYLEKYKENYDFIIVNGENAAAGFGITEKIAVEFLSWGIDIITGGNHTWDKKEFYTFLNQSNRVIRPCNYPEGVPGLGYSILPSKKGKKVAVLSLQGRVFMPATDCPFRVAEKVLSEIQKETNIIIVDFHAEASSEKIALGWFLDGKVSSVYGTHTHIQTADEKILPQGTSYITDVGMTGSENGVIGMKVECILPKFLTALPQRFEVAEGNEMLHGIVLDIDEENGKTVQIERIAWREE</sequence>
<gene>
    <name evidence="5" type="ORF">C095_02985</name>
</gene>
<dbReference type="FunFam" id="3.60.21.10:FF:000016">
    <property type="entry name" value="Putative metallophosphoesterase"/>
    <property type="match status" value="1"/>
</dbReference>
<evidence type="ECO:0000256" key="3">
    <source>
        <dbReference type="ARBA" id="ARBA00023004"/>
    </source>
</evidence>
<evidence type="ECO:0000313" key="5">
    <source>
        <dbReference type="EMBL" id="KID49755.1"/>
    </source>
</evidence>
<keyword evidence="2" id="KW-0378">Hydrolase</keyword>
<name>A0A017H554_9FUSO</name>
<accession>A0A017H554</accession>
<dbReference type="GO" id="GO:0046872">
    <property type="term" value="F:metal ion binding"/>
    <property type="evidence" value="ECO:0007669"/>
    <property type="project" value="UniProtKB-KW"/>
</dbReference>
<dbReference type="GO" id="GO:0004113">
    <property type="term" value="F:2',3'-cyclic-nucleotide 3'-phosphodiesterase activity"/>
    <property type="evidence" value="ECO:0007669"/>
    <property type="project" value="TreeGrafter"/>
</dbReference>
<dbReference type="InterPro" id="IPR005235">
    <property type="entry name" value="YmdB-like"/>
</dbReference>
<dbReference type="InterPro" id="IPR029052">
    <property type="entry name" value="Metallo-depent_PP-like"/>
</dbReference>
<protein>
    <submittedName>
        <fullName evidence="5">Metallophosphoesterase</fullName>
    </submittedName>
</protein>
<keyword evidence="1" id="KW-0479">Metal-binding</keyword>
<dbReference type="NCBIfam" id="TIGR00282">
    <property type="entry name" value="TIGR00282 family metallophosphoesterase"/>
    <property type="match status" value="1"/>
</dbReference>
<dbReference type="CDD" id="cd07382">
    <property type="entry name" value="MPP_DR1281"/>
    <property type="match status" value="1"/>
</dbReference>
<evidence type="ECO:0000256" key="4">
    <source>
        <dbReference type="ARBA" id="ARBA00061401"/>
    </source>
</evidence>
<organism evidence="5 6">
    <name type="scientific">Fusobacterium necrophorum subsp. funduliforme B35</name>
    <dbReference type="NCBI Taxonomy" id="1226633"/>
    <lineage>
        <taxon>Bacteria</taxon>
        <taxon>Fusobacteriati</taxon>
        <taxon>Fusobacteriota</taxon>
        <taxon>Fusobacteriia</taxon>
        <taxon>Fusobacteriales</taxon>
        <taxon>Fusobacteriaceae</taxon>
        <taxon>Fusobacterium</taxon>
    </lineage>
</organism>
<dbReference type="Pfam" id="PF13277">
    <property type="entry name" value="YmdB"/>
    <property type="match status" value="1"/>
</dbReference>
<reference evidence="5 6" key="1">
    <citation type="submission" date="2013-08" db="EMBL/GenBank/DDBJ databases">
        <title>An opportunistic ruminal bacterium that causes liver abscesses in cattle.</title>
        <authorList>
            <person name="Benahmed F.H."/>
            <person name="Rasmussen M."/>
            <person name="Harbottle H."/>
            <person name="Soppet D."/>
            <person name="Nagaraja T.G."/>
            <person name="Davidson M."/>
        </authorList>
    </citation>
    <scope>NUCLEOTIDE SEQUENCE [LARGE SCALE GENOMIC DNA]</scope>
    <source>
        <strain evidence="5 6">B35</strain>
    </source>
</reference>
<dbReference type="PANTHER" id="PTHR36303:SF1">
    <property type="entry name" value="2',3'-CYCLIC-NUCLEOTIDE 2'-PHOSPHODIESTERASE"/>
    <property type="match status" value="1"/>
</dbReference>
<dbReference type="Proteomes" id="UP000031184">
    <property type="component" value="Unassembled WGS sequence"/>
</dbReference>
<dbReference type="EMBL" id="AUZI01000011">
    <property type="protein sequence ID" value="KID49755.1"/>
    <property type="molecule type" value="Genomic_DNA"/>
</dbReference>